<dbReference type="InterPro" id="IPR000209">
    <property type="entry name" value="Peptidase_S8/S53_dom"/>
</dbReference>
<sequence length="1081" mass="119810">MNRKVYKKVFLIFTAIIGLIVIPFYGVKSGNQVYAKDEQRNTQEQRVVLKYKNKGDQDYTYESIAYNKFQQFYDKAPSSPGQLNWNQSFPVHQLDTMLLSQTIKGYRDANELVFVQVDHLRYAADEDVSKITSWGIERNGMRQFAHQLQSSSDTRIVIAVVDTGVDYNHLFLKDRVLPGYDFVDNDSDPMESLWSYHGTHVAGIIVQSTPDNVRIMPIRVLGSGPDGSGLDSDIAKGIIYAADHGANIINLSLGGPGYSPYMDEAIDYALKKGVLVVGAAGNDSNDTKDYFPASKEEIIVVSALNQSDDLASFSNYGESVDLTAPGEDIESTLPGNRKGKLSGTSMAAPFVSASASLLLLDNPKRSLQEIEFLLKQNTDDLGLAGRDDAFGEGVVNLARFKNVNEEFKLISPNENSKQNEALTVKTIINDHVNDKLVISLNNKVVVNRIVKSNGFQSDIVNLVGISPGTYQLNVQVGAGSHMKSATIPVQVIQYNTSFEALDIHGEPMKFFNIQLFGIKGKSNENFEWVYAKGDGKARTNLDLRVLLKKYDYILAVAVNASEKDFPVYIREIASTGTKIFKPEKLQKVTFDYPESSERMNDTAGGVYAASIIPSVHGVYIQGPYIKEFRLKEDAVLYVDEGKHKIQFGGYNFFSAYTLAGTGLTNVSLEDDEASVVNVVGEKGITNSLNSDNHATMDIFLKGNEFVLTSGTLLSEGSNQTFMRNGMYRFRLWKTVKSGADMKNVMFFRDQYLSEQTPKIDIKYGGSLSAQTILDYSLRAAGEVRITDTYGNVLVLNEREFMNPMNDTYSTVAAKAPQQALPVESLPLPKLHEFLTTVVLTNTKTGTQYSTTVDGNNKFQFSKVLPDGQYVMTLKNVNDVYPLKQYRQNVTLKSGRFINDSTRPNHKPVIVKSPGDQSVLMYQQFQLQLADYFQDPDGDAIQYKVSAGYIQDGVYYFDGNSTGIYPIEITASDLQTGSVTIRYKIVVTDGTIHFAKAIQQLTLSSNYLVLKSTQEPTRLIVNKEPADAPLQQLIWKSSHSSIAYVNQDGIITPQSPGITTITVSTMDGRIKAMCTVKVLGSK</sequence>
<dbReference type="SMART" id="SM00635">
    <property type="entry name" value="BID_2"/>
    <property type="match status" value="1"/>
</dbReference>
<dbReference type="Proteomes" id="UP000275368">
    <property type="component" value="Chromosome"/>
</dbReference>
<evidence type="ECO:0000313" key="7">
    <source>
        <dbReference type="EMBL" id="BBH23046.1"/>
    </source>
</evidence>
<dbReference type="GO" id="GO:0006508">
    <property type="term" value="P:proteolysis"/>
    <property type="evidence" value="ECO:0007669"/>
    <property type="project" value="UniProtKB-KW"/>
</dbReference>
<dbReference type="AlphaFoldDB" id="A0A3G9IWY9"/>
<evidence type="ECO:0000256" key="6">
    <source>
        <dbReference type="RuleBase" id="RU003355"/>
    </source>
</evidence>
<evidence type="ECO:0000256" key="5">
    <source>
        <dbReference type="PROSITE-ProRule" id="PRU01240"/>
    </source>
</evidence>
<comment type="similarity">
    <text evidence="1 5 6">Belongs to the peptidase S8 family.</text>
</comment>
<dbReference type="InterPro" id="IPR008964">
    <property type="entry name" value="Invasin/intimin_cell_adhesion"/>
</dbReference>
<organism evidence="7 8">
    <name type="scientific">Paenibacillus baekrokdamisoli</name>
    <dbReference type="NCBI Taxonomy" id="1712516"/>
    <lineage>
        <taxon>Bacteria</taxon>
        <taxon>Bacillati</taxon>
        <taxon>Bacillota</taxon>
        <taxon>Bacilli</taxon>
        <taxon>Bacillales</taxon>
        <taxon>Paenibacillaceae</taxon>
        <taxon>Paenibacillus</taxon>
    </lineage>
</organism>
<dbReference type="PROSITE" id="PS00136">
    <property type="entry name" value="SUBTILASE_ASP"/>
    <property type="match status" value="1"/>
</dbReference>
<evidence type="ECO:0000313" key="8">
    <source>
        <dbReference type="Proteomes" id="UP000275368"/>
    </source>
</evidence>
<dbReference type="EMBL" id="AP019308">
    <property type="protein sequence ID" value="BBH23046.1"/>
    <property type="molecule type" value="Genomic_DNA"/>
</dbReference>
<keyword evidence="8" id="KW-1185">Reference proteome</keyword>
<dbReference type="PROSITE" id="PS00138">
    <property type="entry name" value="SUBTILASE_SER"/>
    <property type="match status" value="1"/>
</dbReference>
<dbReference type="InterPro" id="IPR023828">
    <property type="entry name" value="Peptidase_S8_Ser-AS"/>
</dbReference>
<dbReference type="InterPro" id="IPR050131">
    <property type="entry name" value="Peptidase_S8_subtilisin-like"/>
</dbReference>
<gene>
    <name evidence="7" type="ORF">Back11_43910</name>
</gene>
<name>A0A3G9IWY9_9BACL</name>
<evidence type="ECO:0000256" key="1">
    <source>
        <dbReference type="ARBA" id="ARBA00011073"/>
    </source>
</evidence>
<dbReference type="KEGG" id="pbk:Back11_43910"/>
<dbReference type="PROSITE" id="PS51892">
    <property type="entry name" value="SUBTILASE"/>
    <property type="match status" value="1"/>
</dbReference>
<dbReference type="PANTHER" id="PTHR43806:SF11">
    <property type="entry name" value="CEREVISIN-RELATED"/>
    <property type="match status" value="1"/>
</dbReference>
<dbReference type="SUPFAM" id="SSF49373">
    <property type="entry name" value="Invasin/intimin cell-adhesion fragments"/>
    <property type="match status" value="1"/>
</dbReference>
<keyword evidence="2 5" id="KW-0645">Protease</keyword>
<dbReference type="Pfam" id="PF00082">
    <property type="entry name" value="Peptidase_S8"/>
    <property type="match status" value="1"/>
</dbReference>
<dbReference type="Gene3D" id="3.40.50.200">
    <property type="entry name" value="Peptidase S8/S53 domain"/>
    <property type="match status" value="1"/>
</dbReference>
<dbReference type="PANTHER" id="PTHR43806">
    <property type="entry name" value="PEPTIDASE S8"/>
    <property type="match status" value="1"/>
</dbReference>
<keyword evidence="3 5" id="KW-0378">Hydrolase</keyword>
<dbReference type="PRINTS" id="PR00723">
    <property type="entry name" value="SUBTILISIN"/>
</dbReference>
<dbReference type="GO" id="GO:0004252">
    <property type="term" value="F:serine-type endopeptidase activity"/>
    <property type="evidence" value="ECO:0007669"/>
    <property type="project" value="UniProtKB-UniRule"/>
</dbReference>
<feature type="active site" description="Charge relay system" evidence="5">
    <location>
        <position position="197"/>
    </location>
</feature>
<reference evidence="7 8" key="1">
    <citation type="submission" date="2018-11" db="EMBL/GenBank/DDBJ databases">
        <title>Complete genome sequence of Paenibacillus baekrokdamisoli strain KCTC 33723.</title>
        <authorList>
            <person name="Kang S.W."/>
            <person name="Lee K.C."/>
            <person name="Kim K.K."/>
            <person name="Kim J.S."/>
            <person name="Kim D.S."/>
            <person name="Ko S.H."/>
            <person name="Yang S.H."/>
            <person name="Lee J.S."/>
        </authorList>
    </citation>
    <scope>NUCLEOTIDE SEQUENCE [LARGE SCALE GENOMIC DNA]</scope>
    <source>
        <strain evidence="7 8">KCTC 33723</strain>
    </source>
</reference>
<dbReference type="InterPro" id="IPR015500">
    <property type="entry name" value="Peptidase_S8_subtilisin-rel"/>
</dbReference>
<dbReference type="SUPFAM" id="SSF52743">
    <property type="entry name" value="Subtilisin-like"/>
    <property type="match status" value="1"/>
</dbReference>
<accession>A0A3G9IWY9</accession>
<evidence type="ECO:0000256" key="3">
    <source>
        <dbReference type="ARBA" id="ARBA00022801"/>
    </source>
</evidence>
<dbReference type="Gene3D" id="2.60.40.1080">
    <property type="match status" value="1"/>
</dbReference>
<proteinExistence type="inferred from homology"/>
<feature type="active site" description="Charge relay system" evidence="5">
    <location>
        <position position="162"/>
    </location>
</feature>
<evidence type="ECO:0000256" key="4">
    <source>
        <dbReference type="ARBA" id="ARBA00022825"/>
    </source>
</evidence>
<protein>
    <submittedName>
        <fullName evidence="7">Uncharacterized protein</fullName>
    </submittedName>
</protein>
<dbReference type="InterPro" id="IPR036852">
    <property type="entry name" value="Peptidase_S8/S53_dom_sf"/>
</dbReference>
<dbReference type="InterPro" id="IPR003343">
    <property type="entry name" value="Big_2"/>
</dbReference>
<keyword evidence="4 5" id="KW-0720">Serine protease</keyword>
<dbReference type="RefSeq" id="WP_164522931.1">
    <property type="nucleotide sequence ID" value="NZ_AP019308.1"/>
</dbReference>
<dbReference type="InterPro" id="IPR023827">
    <property type="entry name" value="Peptidase_S8_Asp-AS"/>
</dbReference>
<feature type="active site" description="Charge relay system" evidence="5">
    <location>
        <position position="345"/>
    </location>
</feature>
<evidence type="ECO:0000256" key="2">
    <source>
        <dbReference type="ARBA" id="ARBA00022670"/>
    </source>
</evidence>